<keyword evidence="4" id="KW-0436">Ligase</keyword>
<organism evidence="15 16">
    <name type="scientific">Aureococcus anophagefferens</name>
    <name type="common">Harmful bloom alga</name>
    <dbReference type="NCBI Taxonomy" id="44056"/>
    <lineage>
        <taxon>Eukaryota</taxon>
        <taxon>Sar</taxon>
        <taxon>Stramenopiles</taxon>
        <taxon>Ochrophyta</taxon>
        <taxon>Pelagophyceae</taxon>
        <taxon>Pelagomonadales</taxon>
        <taxon>Pelagomonadaceae</taxon>
        <taxon>Aureococcus</taxon>
    </lineage>
</organism>
<dbReference type="PANTHER" id="PTHR18866">
    <property type="entry name" value="CARBOXYLASE:PYRUVATE/ACETYL-COA/PROPIONYL-COA CARBOXYLASE"/>
    <property type="match status" value="1"/>
</dbReference>
<dbReference type="PROSITE" id="PS00867">
    <property type="entry name" value="CPSASE_2"/>
    <property type="match status" value="1"/>
</dbReference>
<keyword evidence="16" id="KW-1185">Reference proteome</keyword>
<evidence type="ECO:0000256" key="4">
    <source>
        <dbReference type="ARBA" id="ARBA00022598"/>
    </source>
</evidence>
<dbReference type="InterPro" id="IPR011763">
    <property type="entry name" value="COA_CT_C"/>
</dbReference>
<feature type="domain" description="CoA carboxyltransferase N-terminal" evidence="13">
    <location>
        <begin position="546"/>
        <end position="809"/>
    </location>
</feature>
<feature type="domain" description="Lipoyl-binding" evidence="10">
    <location>
        <begin position="454"/>
        <end position="528"/>
    </location>
</feature>
<comment type="pathway">
    <text evidence="2">Lipid metabolism; malonyl-CoA biosynthesis; malonyl-CoA from acetyl-CoA: step 1/1.</text>
</comment>
<dbReference type="EMBL" id="JBBJCI010000038">
    <property type="protein sequence ID" value="KAK7250043.1"/>
    <property type="molecule type" value="Genomic_DNA"/>
</dbReference>
<accession>A0ABR1GA32</accession>
<dbReference type="Gene3D" id="2.40.50.100">
    <property type="match status" value="1"/>
</dbReference>
<dbReference type="InterPro" id="IPR005481">
    <property type="entry name" value="BC-like_N"/>
</dbReference>
<keyword evidence="8" id="KW-0511">Multifunctional enzyme</keyword>
<dbReference type="InterPro" id="IPR011761">
    <property type="entry name" value="ATP-grasp"/>
</dbReference>
<dbReference type="SUPFAM" id="SSF51246">
    <property type="entry name" value="Rudiment single hybrid motif"/>
    <property type="match status" value="1"/>
</dbReference>
<comment type="caution">
    <text evidence="15">The sequence shown here is derived from an EMBL/GenBank/DDBJ whole genome shotgun (WGS) entry which is preliminary data.</text>
</comment>
<gene>
    <name evidence="15" type="ORF">SO694_00006118</name>
</gene>
<evidence type="ECO:0000256" key="8">
    <source>
        <dbReference type="ARBA" id="ARBA00023268"/>
    </source>
</evidence>
<dbReference type="InterPro" id="IPR016185">
    <property type="entry name" value="PreATP-grasp_dom_sf"/>
</dbReference>
<comment type="cofactor">
    <cofactor evidence="1">
        <name>biotin</name>
        <dbReference type="ChEBI" id="CHEBI:57586"/>
    </cofactor>
</comment>
<evidence type="ECO:0000256" key="2">
    <source>
        <dbReference type="ARBA" id="ARBA00004956"/>
    </source>
</evidence>
<dbReference type="InterPro" id="IPR034733">
    <property type="entry name" value="AcCoA_carboxyl_beta"/>
</dbReference>
<dbReference type="CDD" id="cd06850">
    <property type="entry name" value="biotinyl_domain"/>
    <property type="match status" value="1"/>
</dbReference>
<keyword evidence="6 9" id="KW-0067">ATP-binding</keyword>
<keyword evidence="5 9" id="KW-0547">Nucleotide-binding</keyword>
<evidence type="ECO:0000256" key="9">
    <source>
        <dbReference type="PROSITE-ProRule" id="PRU00409"/>
    </source>
</evidence>
<dbReference type="Pfam" id="PF00364">
    <property type="entry name" value="Biotin_lipoyl"/>
    <property type="match status" value="1"/>
</dbReference>
<feature type="domain" description="CoA carboxyltransferase C-terminal" evidence="14">
    <location>
        <begin position="813"/>
        <end position="1057"/>
    </location>
</feature>
<evidence type="ECO:0000313" key="16">
    <source>
        <dbReference type="Proteomes" id="UP001363151"/>
    </source>
</evidence>
<dbReference type="Proteomes" id="UP001363151">
    <property type="component" value="Unassembled WGS sequence"/>
</dbReference>
<dbReference type="InterPro" id="IPR029045">
    <property type="entry name" value="ClpP/crotonase-like_dom_sf"/>
</dbReference>
<evidence type="ECO:0000259" key="13">
    <source>
        <dbReference type="PROSITE" id="PS50980"/>
    </source>
</evidence>
<evidence type="ECO:0000259" key="10">
    <source>
        <dbReference type="PROSITE" id="PS50968"/>
    </source>
</evidence>
<reference evidence="15 16" key="1">
    <citation type="submission" date="2024-03" db="EMBL/GenBank/DDBJ databases">
        <title>Aureococcus anophagefferens CCMP1851 and Kratosvirus quantuckense: Draft genome of a second virus-susceptible host strain in the model system.</title>
        <authorList>
            <person name="Chase E."/>
            <person name="Truchon A.R."/>
            <person name="Schepens W."/>
            <person name="Wilhelm S.W."/>
        </authorList>
    </citation>
    <scope>NUCLEOTIDE SEQUENCE [LARGE SCALE GENOMIC DNA]</scope>
    <source>
        <strain evidence="15 16">CCMP1851</strain>
    </source>
</reference>
<evidence type="ECO:0000259" key="12">
    <source>
        <dbReference type="PROSITE" id="PS50979"/>
    </source>
</evidence>
<dbReference type="InterPro" id="IPR005479">
    <property type="entry name" value="CPAse_ATP-bd"/>
</dbReference>
<evidence type="ECO:0000259" key="11">
    <source>
        <dbReference type="PROSITE" id="PS50975"/>
    </source>
</evidence>
<dbReference type="PROSITE" id="PS50979">
    <property type="entry name" value="BC"/>
    <property type="match status" value="1"/>
</dbReference>
<protein>
    <recommendedName>
        <fullName evidence="3">acetyl-CoA carboxylase</fullName>
        <ecNumber evidence="3">6.4.1.2</ecNumber>
    </recommendedName>
</protein>
<evidence type="ECO:0000256" key="1">
    <source>
        <dbReference type="ARBA" id="ARBA00001953"/>
    </source>
</evidence>
<dbReference type="Pfam" id="PF01039">
    <property type="entry name" value="Carboxyl_trans"/>
    <property type="match status" value="1"/>
</dbReference>
<dbReference type="SUPFAM" id="SSF52096">
    <property type="entry name" value="ClpP/crotonase"/>
    <property type="match status" value="2"/>
</dbReference>
<name>A0ABR1GA32_AURAN</name>
<dbReference type="InterPro" id="IPR011764">
    <property type="entry name" value="Biotin_carboxylation_dom"/>
</dbReference>
<dbReference type="EC" id="6.4.1.2" evidence="3"/>
<dbReference type="InterPro" id="IPR050856">
    <property type="entry name" value="Biotin_carboxylase_complex"/>
</dbReference>
<dbReference type="SUPFAM" id="SSF51230">
    <property type="entry name" value="Single hybrid motif"/>
    <property type="match status" value="1"/>
</dbReference>
<dbReference type="PANTHER" id="PTHR18866:SF33">
    <property type="entry name" value="METHYLCROTONOYL-COA CARBOXYLASE SUBUNIT ALPHA, MITOCHONDRIAL-RELATED"/>
    <property type="match status" value="1"/>
</dbReference>
<dbReference type="Pfam" id="PF00289">
    <property type="entry name" value="Biotin_carb_N"/>
    <property type="match status" value="1"/>
</dbReference>
<feature type="domain" description="ATP-grasp" evidence="11">
    <location>
        <begin position="116"/>
        <end position="312"/>
    </location>
</feature>
<dbReference type="PROSITE" id="PS50980">
    <property type="entry name" value="COA_CT_NTER"/>
    <property type="match status" value="1"/>
</dbReference>
<evidence type="ECO:0000256" key="6">
    <source>
        <dbReference type="ARBA" id="ARBA00022840"/>
    </source>
</evidence>
<dbReference type="Pfam" id="PF02785">
    <property type="entry name" value="Biotin_carb_C"/>
    <property type="match status" value="1"/>
</dbReference>
<dbReference type="PROSITE" id="PS50975">
    <property type="entry name" value="ATP_GRASP"/>
    <property type="match status" value="1"/>
</dbReference>
<dbReference type="SUPFAM" id="SSF52440">
    <property type="entry name" value="PreATP-grasp domain"/>
    <property type="match status" value="1"/>
</dbReference>
<evidence type="ECO:0000259" key="14">
    <source>
        <dbReference type="PROSITE" id="PS50989"/>
    </source>
</evidence>
<evidence type="ECO:0000256" key="5">
    <source>
        <dbReference type="ARBA" id="ARBA00022741"/>
    </source>
</evidence>
<evidence type="ECO:0000256" key="3">
    <source>
        <dbReference type="ARBA" id="ARBA00013058"/>
    </source>
</evidence>
<dbReference type="SMART" id="SM00878">
    <property type="entry name" value="Biotin_carb_C"/>
    <property type="match status" value="1"/>
</dbReference>
<dbReference type="Pfam" id="PF02786">
    <property type="entry name" value="CPSase_L_D2"/>
    <property type="match status" value="1"/>
</dbReference>
<dbReference type="Gene3D" id="3.90.226.10">
    <property type="entry name" value="2-enoyl-CoA Hydratase, Chain A, domain 1"/>
    <property type="match status" value="2"/>
</dbReference>
<keyword evidence="7" id="KW-0092">Biotin</keyword>
<dbReference type="InterPro" id="IPR011054">
    <property type="entry name" value="Rudment_hybrid_motif"/>
</dbReference>
<dbReference type="InterPro" id="IPR011762">
    <property type="entry name" value="COA_CT_N"/>
</dbReference>
<evidence type="ECO:0000313" key="15">
    <source>
        <dbReference type="EMBL" id="KAK7250043.1"/>
    </source>
</evidence>
<dbReference type="InterPro" id="IPR011053">
    <property type="entry name" value="Single_hybrid_motif"/>
</dbReference>
<dbReference type="PROSITE" id="PS50968">
    <property type="entry name" value="BIOTINYL_LIPOYL"/>
    <property type="match status" value="1"/>
</dbReference>
<dbReference type="Gene3D" id="3.30.470.20">
    <property type="entry name" value="ATP-grasp fold, B domain"/>
    <property type="match status" value="1"/>
</dbReference>
<feature type="domain" description="Biotin carboxylation" evidence="12">
    <location>
        <begin position="1"/>
        <end position="439"/>
    </location>
</feature>
<dbReference type="InterPro" id="IPR000089">
    <property type="entry name" value="Biotin_lipoyl"/>
</dbReference>
<dbReference type="PROSITE" id="PS50989">
    <property type="entry name" value="COA_CT_CTER"/>
    <property type="match status" value="1"/>
</dbReference>
<sequence length="1070" mass="111169">MKRLFIANRGEIAARIARTARDRALPSVVAVAPEDEQLVAQYHCDATAPLRSAASYADSDELIAAALREGCDAVHPGYGFLSEDAAFSRNVRDAGLTFVGAPTAALEVFGDKIAARRLAVDAGVPVARGAVVGGAAELEAFLKDGIGAGVLKARAGGGGRGIRRVSLGGDLAADFERCASEASRSFGGAEEGLLVEDHVWSARHVEVQVAADSCGAVATLFDRECSLQRRHQKLIEVAPAPFLDDTLRRLIAEAAKALAASSGLQGLGTFEFLINGDRFYFMECNPRLQVEHTVTEEIAGVDLVAVQLALAEGAALDDALRGRAAAPRGFSVQARVLAEKNGKPSCEPARRFSPPTNGVRVETALAEGLGTHPSFDSLVAKVIVNAPTYERALDKARRAVDDFGIEGPSTNLRFLSELLSRPEVLDATATTTFVDDAFPDDDEAAALADDGEAAALADDSDGALRSPTAGTVVSVAAVGEIARGKPVVVIEAMKMEHVLAAPADGEVVAVRCAVGDVVSEGSVLAEVAIAAGAEAAAAEAAETVDLDAPRPDLAALRARLALLDDAARPEAVARRRKRGQLTAREHVAALCGESFKELGGLAVAAQRRTRSEEELAAKTPADGVLTGVGMVGAAPAVVVAVDATVLAGTQGFFHHHKLDRAVQVAAKRRLPIIALPEGGGGRPNDGDVEGLMAAGLFISTWHAYAALAGVVPRVAVVSGYCFAGSAAIAGCSDVVIATETSSLGMGGPAMIEGGGLGRVKPEDVGPAPALAERGVVDVVAADDAAALDAAKRYLSYFAAPVAPPAPAGGDQRLLRRLVPENRKRAYDMRAILDVVCDEGSVFELRDRFGRSVITALARVDGRAVGILASDPARNGGAVDADAADKAARFLRLCDAFGLPVVSLLDCPGFMVGPNAERDGMVRKASRLFLAGAKLSVPVVAVVVRKAVGLGAMALCGGSTKVPVDTLAFPTAEIGAMGVEGAVNLGFKAKLDAVDGDERAALFDKLCAAVHARGAATTAASQLEVDDVVDPAETRDRIVARRWLRRRRRRTGFGRLVMPAYNVKKCSFWFA</sequence>
<evidence type="ECO:0000256" key="7">
    <source>
        <dbReference type="ARBA" id="ARBA00023267"/>
    </source>
</evidence>
<dbReference type="InterPro" id="IPR005482">
    <property type="entry name" value="Biotin_COase_C"/>
</dbReference>
<proteinExistence type="predicted"/>
<dbReference type="SUPFAM" id="SSF56059">
    <property type="entry name" value="Glutathione synthetase ATP-binding domain-like"/>
    <property type="match status" value="1"/>
</dbReference>